<dbReference type="InterPro" id="IPR051615">
    <property type="entry name" value="Transcr_Regulatory_Elem"/>
</dbReference>
<evidence type="ECO:0000256" key="6">
    <source>
        <dbReference type="ARBA" id="ARBA00023163"/>
    </source>
</evidence>
<feature type="region of interest" description="Disordered" evidence="8">
    <location>
        <begin position="1"/>
        <end position="37"/>
    </location>
</feature>
<keyword evidence="2" id="KW-0479">Metal-binding</keyword>
<dbReference type="SUPFAM" id="SSF57701">
    <property type="entry name" value="Zn2/Cys6 DNA-binding domain"/>
    <property type="match status" value="1"/>
</dbReference>
<keyword evidence="6" id="KW-0804">Transcription</keyword>
<keyword evidence="4" id="KW-0805">Transcription regulation</keyword>
<evidence type="ECO:0000256" key="4">
    <source>
        <dbReference type="ARBA" id="ARBA00023015"/>
    </source>
</evidence>
<dbReference type="Gene3D" id="4.10.240.10">
    <property type="entry name" value="Zn(2)-C6 fungal-type DNA-binding domain"/>
    <property type="match status" value="1"/>
</dbReference>
<feature type="region of interest" description="Disordered" evidence="8">
    <location>
        <begin position="778"/>
        <end position="801"/>
    </location>
</feature>
<organism evidence="10 11">
    <name type="scientific">Colletotrichum tofieldiae</name>
    <dbReference type="NCBI Taxonomy" id="708197"/>
    <lineage>
        <taxon>Eukaryota</taxon>
        <taxon>Fungi</taxon>
        <taxon>Dikarya</taxon>
        <taxon>Ascomycota</taxon>
        <taxon>Pezizomycotina</taxon>
        <taxon>Sordariomycetes</taxon>
        <taxon>Hypocreomycetidae</taxon>
        <taxon>Glomerellales</taxon>
        <taxon>Glomerellaceae</taxon>
        <taxon>Colletotrichum</taxon>
        <taxon>Colletotrichum spaethianum species complex</taxon>
    </lineage>
</organism>
<feature type="compositionally biased region" description="Low complexity" evidence="8">
    <location>
        <begin position="582"/>
        <end position="595"/>
    </location>
</feature>
<feature type="compositionally biased region" description="Basic and acidic residues" evidence="8">
    <location>
        <begin position="1"/>
        <end position="16"/>
    </location>
</feature>
<evidence type="ECO:0000313" key="11">
    <source>
        <dbReference type="Proteomes" id="UP000076552"/>
    </source>
</evidence>
<protein>
    <submittedName>
        <fullName evidence="10">Nitrogen assimilation transcription factor Nit-4</fullName>
    </submittedName>
</protein>
<dbReference type="SMART" id="SM00066">
    <property type="entry name" value="GAL4"/>
    <property type="match status" value="1"/>
</dbReference>
<reference evidence="10 11" key="1">
    <citation type="submission" date="2015-06" db="EMBL/GenBank/DDBJ databases">
        <title>Survival trade-offs in plant roots during colonization by closely related pathogenic and mutualistic fungi.</title>
        <authorList>
            <person name="Hacquard S."/>
            <person name="Kracher B."/>
            <person name="Hiruma K."/>
            <person name="Weinman A."/>
            <person name="Muench P."/>
            <person name="Garrido Oter R."/>
            <person name="Ver Loren van Themaat E."/>
            <person name="Dallerey J.-F."/>
            <person name="Damm U."/>
            <person name="Henrissat B."/>
            <person name="Lespinet O."/>
            <person name="Thon M."/>
            <person name="Kemen E."/>
            <person name="McHardy A.C."/>
            <person name="Schulze-Lefert P."/>
            <person name="O'Connell R.J."/>
        </authorList>
    </citation>
    <scope>NUCLEOTIDE SEQUENCE [LARGE SCALE GENOMIC DNA]</scope>
    <source>
        <strain evidence="10 11">0861</strain>
    </source>
</reference>
<evidence type="ECO:0000259" key="9">
    <source>
        <dbReference type="PROSITE" id="PS50048"/>
    </source>
</evidence>
<feature type="region of interest" description="Disordered" evidence="8">
    <location>
        <begin position="111"/>
        <end position="188"/>
    </location>
</feature>
<evidence type="ECO:0000256" key="5">
    <source>
        <dbReference type="ARBA" id="ARBA00023125"/>
    </source>
</evidence>
<feature type="region of interest" description="Disordered" evidence="8">
    <location>
        <begin position="893"/>
        <end position="918"/>
    </location>
</feature>
<feature type="region of interest" description="Disordered" evidence="8">
    <location>
        <begin position="575"/>
        <end position="610"/>
    </location>
</feature>
<dbReference type="PROSITE" id="PS50048">
    <property type="entry name" value="ZN2_CY6_FUNGAL_2"/>
    <property type="match status" value="1"/>
</dbReference>
<evidence type="ECO:0000256" key="3">
    <source>
        <dbReference type="ARBA" id="ARBA00022833"/>
    </source>
</evidence>
<accession>A0A161VJN2</accession>
<dbReference type="SMART" id="SM00906">
    <property type="entry name" value="Fungal_trans"/>
    <property type="match status" value="1"/>
</dbReference>
<evidence type="ECO:0000313" key="10">
    <source>
        <dbReference type="EMBL" id="KZL70345.1"/>
    </source>
</evidence>
<dbReference type="Proteomes" id="UP000076552">
    <property type="component" value="Unassembled WGS sequence"/>
</dbReference>
<dbReference type="STRING" id="708197.A0A161VJN2"/>
<dbReference type="Pfam" id="PF04082">
    <property type="entry name" value="Fungal_trans"/>
    <property type="match status" value="1"/>
</dbReference>
<dbReference type="CDD" id="cd12148">
    <property type="entry name" value="fungal_TF_MHR"/>
    <property type="match status" value="1"/>
</dbReference>
<sequence>MTVIKGEDKSASEEAARTATQASTASCTQPPHHRNKQQVRLRASVACASCRDRRIRCVVPKGESECVQCKKAGIECIIKNDDERRRPISKAYMSSLSNRIAMLEDMLLEKGVQPPPALHPPKSRHDAPMPSEMLSGQQEGLAKRSTAPEVPSPPDSGSEDCMAREGDCADAASVTSPEFAPLSKDESPFHLLEPGEENVIYRVLSTSGNLSFDQLSGRLRFFGHTVNSHVCHSEPKDDPICRQPPEQIRRAERIVRSLTSATHDYLISNFWTHYNSVLKIVSKEAFESNRELQNPKFYSSFLHISILAMGFRFADPSREDIKRIALGNRESSLHREAKHMLGVVLERSGGIPSVQALLLLGDLEYGVGRDSMGWMYAGMANRLAFDIGLHLDCRDNGISEREANIRHMVMRACIIYDKYWALFLGRPTSIRNQDIDTNLSYRGFSQLTSLMGRSVHADKANNTVEICDHLVELMVLAGCIVEMGDKRQVWDALHIGGEDNCNRDGEREDNEYLYAIDLDRQLQNWYRRLPEHLQWKPANIKHAPFSYFLLHQQYHVSMILLHRPWARYKEIGRDNTSTGSYSTPDPSSDSIMPSSEHLNHSAETRSSHMNLESSRAISSRRICSFHASRVAKIFWEHRQGFDGTKIFITAVQHAGTAAIALIAAAAYHRSNSDRRTYLSCLEILANAIGDMRQVYEPAARMENLLKAVLVQLRSDIGNPSDPCRPAVTLTGSGKDSLSTLGSMDSMYLVLPARRATDTVNNRPCKRRRLSAISRKALESGRQPLPSFTDRPQEPLRRASQSHFSVGDRLSFDSIAFTTSSSDHQNFNLAFLNEPDCEMEEPSEGKSKLTEDSILITPPSGSWPVGTLGESAMSMPQKRDFGYDDLMSEHGSGTPSVGLNSPLVSHDSGRGDEGAGLKNWTATRNIMGDQTSERDTTNEAKELSTSPVFKFLCHGGMEWIGSENALSTIGSVSLGELVQNSIADKVVRDRTHEAPRNHELDFLSL</sequence>
<dbReference type="InterPro" id="IPR001138">
    <property type="entry name" value="Zn2Cys6_DnaBD"/>
</dbReference>
<dbReference type="EMBL" id="LFIV01000091">
    <property type="protein sequence ID" value="KZL70345.1"/>
    <property type="molecule type" value="Genomic_DNA"/>
</dbReference>
<dbReference type="GO" id="GO:0005634">
    <property type="term" value="C:nucleus"/>
    <property type="evidence" value="ECO:0007669"/>
    <property type="project" value="UniProtKB-SubCell"/>
</dbReference>
<feature type="compositionally biased region" description="Polar residues" evidence="8">
    <location>
        <begin position="893"/>
        <end position="902"/>
    </location>
</feature>
<gene>
    <name evidence="10" type="ORF">CT0861_01816</name>
</gene>
<dbReference type="GO" id="GO:0003677">
    <property type="term" value="F:DNA binding"/>
    <property type="evidence" value="ECO:0007669"/>
    <property type="project" value="UniProtKB-KW"/>
</dbReference>
<dbReference type="GO" id="GO:0006351">
    <property type="term" value="P:DNA-templated transcription"/>
    <property type="evidence" value="ECO:0007669"/>
    <property type="project" value="InterPro"/>
</dbReference>
<evidence type="ECO:0000256" key="1">
    <source>
        <dbReference type="ARBA" id="ARBA00004123"/>
    </source>
</evidence>
<proteinExistence type="predicted"/>
<keyword evidence="11" id="KW-1185">Reference proteome</keyword>
<dbReference type="InterPro" id="IPR007219">
    <property type="entry name" value="XnlR_reg_dom"/>
</dbReference>
<dbReference type="CDD" id="cd00067">
    <property type="entry name" value="GAL4"/>
    <property type="match status" value="1"/>
</dbReference>
<evidence type="ECO:0000256" key="8">
    <source>
        <dbReference type="SAM" id="MobiDB-lite"/>
    </source>
</evidence>
<dbReference type="PANTHER" id="PTHR31313">
    <property type="entry name" value="TY1 ENHANCER ACTIVATOR"/>
    <property type="match status" value="1"/>
</dbReference>
<dbReference type="GO" id="GO:0008270">
    <property type="term" value="F:zinc ion binding"/>
    <property type="evidence" value="ECO:0007669"/>
    <property type="project" value="InterPro"/>
</dbReference>
<evidence type="ECO:0000256" key="2">
    <source>
        <dbReference type="ARBA" id="ARBA00022723"/>
    </source>
</evidence>
<dbReference type="InterPro" id="IPR036864">
    <property type="entry name" value="Zn2-C6_fun-type_DNA-bd_sf"/>
</dbReference>
<dbReference type="PANTHER" id="PTHR31313:SF81">
    <property type="entry name" value="TY1 ENHANCER ACTIVATOR"/>
    <property type="match status" value="1"/>
</dbReference>
<dbReference type="GO" id="GO:0000981">
    <property type="term" value="F:DNA-binding transcription factor activity, RNA polymerase II-specific"/>
    <property type="evidence" value="ECO:0007669"/>
    <property type="project" value="InterPro"/>
</dbReference>
<keyword evidence="3" id="KW-0862">Zinc</keyword>
<comment type="caution">
    <text evidence="10">The sequence shown here is derived from an EMBL/GenBank/DDBJ whole genome shotgun (WGS) entry which is preliminary data.</text>
</comment>
<dbReference type="AlphaFoldDB" id="A0A161VJN2"/>
<feature type="compositionally biased region" description="Low complexity" evidence="8">
    <location>
        <begin position="17"/>
        <end position="29"/>
    </location>
</feature>
<name>A0A161VJN2_9PEZI</name>
<dbReference type="PROSITE" id="PS00463">
    <property type="entry name" value="ZN2_CY6_FUNGAL_1"/>
    <property type="match status" value="1"/>
</dbReference>
<comment type="subcellular location">
    <subcellularLocation>
        <location evidence="1">Nucleus</location>
    </subcellularLocation>
</comment>
<keyword evidence="5" id="KW-0238">DNA-binding</keyword>
<keyword evidence="7" id="KW-0539">Nucleus</keyword>
<feature type="domain" description="Zn(2)-C6 fungal-type" evidence="9">
    <location>
        <begin position="46"/>
        <end position="78"/>
    </location>
</feature>
<feature type="compositionally biased region" description="Basic and acidic residues" evidence="8">
    <location>
        <begin position="597"/>
        <end position="606"/>
    </location>
</feature>
<evidence type="ECO:0000256" key="7">
    <source>
        <dbReference type="ARBA" id="ARBA00023242"/>
    </source>
</evidence>